<organism evidence="2 3">
    <name type="scientific">Arthrobacter yangruifuii</name>
    <dbReference type="NCBI Taxonomy" id="2606616"/>
    <lineage>
        <taxon>Bacteria</taxon>
        <taxon>Bacillati</taxon>
        <taxon>Actinomycetota</taxon>
        <taxon>Actinomycetes</taxon>
        <taxon>Micrococcales</taxon>
        <taxon>Micrococcaceae</taxon>
        <taxon>Arthrobacter</taxon>
    </lineage>
</organism>
<comment type="caution">
    <text evidence="2">The sequence shown here is derived from an EMBL/GenBank/DDBJ whole genome shotgun (WGS) entry which is preliminary data.</text>
</comment>
<protein>
    <submittedName>
        <fullName evidence="2">Uncharacterized protein</fullName>
    </submittedName>
</protein>
<proteinExistence type="predicted"/>
<dbReference type="AlphaFoldDB" id="A0A5N6MTU0"/>
<sequence length="346" mass="38239">MTEPAELLLEGPRGRRLCLELAAALDEDIGSAVFWLGYELDPGKGTSRVLFGSADPAERPSPEHLAGTILSLDLRRMDDEQICAALQRSVDSARYWQAPEGEDALAALPVIRRALQPLAERVLDTRAAQAWDSPGTPEQWSIDWRPAEDPAPLPRNPRGILQKWGEAVRAEEAQAERDRPQDPRAAFSGTWWSAPLGLVRTAGQIPAGLSLVEDSAGLDEATVIPVSGIGRILDIRSPADWMTLCRAYPLEVTASRRHNWFQTTGRIGRWVIPDWERAAGQWDAVHLTVLGYLRSAGRALDVDAGTASVIAGWDPDSTLWLTDRAREVNGPRQVWRRSEDTWIRVA</sequence>
<keyword evidence="3" id="KW-1185">Reference proteome</keyword>
<accession>A0A5N6MTU0</accession>
<dbReference type="EMBL" id="VTFX01000001">
    <property type="protein sequence ID" value="KAD4060206.1"/>
    <property type="molecule type" value="Genomic_DNA"/>
</dbReference>
<name>A0A5N6MTU0_9MICC</name>
<dbReference type="RefSeq" id="WP_152271415.1">
    <property type="nucleotide sequence ID" value="NZ_VTFX01000001.1"/>
</dbReference>
<feature type="region of interest" description="Disordered" evidence="1">
    <location>
        <begin position="130"/>
        <end position="158"/>
    </location>
</feature>
<reference evidence="2 3" key="1">
    <citation type="submission" date="2019-08" db="EMBL/GenBank/DDBJ databases">
        <title>Arthrobacter sp. nov., isolated from plateau pika and Tibetan wild ass.</title>
        <authorList>
            <person name="Ge Y."/>
        </authorList>
    </citation>
    <scope>NUCLEOTIDE SEQUENCE [LARGE SCALE GENOMIC DNA]</scope>
    <source>
        <strain evidence="2 3">785</strain>
    </source>
</reference>
<evidence type="ECO:0000313" key="2">
    <source>
        <dbReference type="EMBL" id="KAD4060206.1"/>
    </source>
</evidence>
<evidence type="ECO:0000256" key="1">
    <source>
        <dbReference type="SAM" id="MobiDB-lite"/>
    </source>
</evidence>
<dbReference type="Proteomes" id="UP000326852">
    <property type="component" value="Unassembled WGS sequence"/>
</dbReference>
<evidence type="ECO:0000313" key="3">
    <source>
        <dbReference type="Proteomes" id="UP000326852"/>
    </source>
</evidence>
<gene>
    <name evidence="2" type="ORF">GD627_03880</name>
</gene>